<dbReference type="EMBL" id="CM007894">
    <property type="protein sequence ID" value="OTG26281.1"/>
    <property type="molecule type" value="Genomic_DNA"/>
</dbReference>
<dbReference type="InterPro" id="IPR011990">
    <property type="entry name" value="TPR-like_helical_dom_sf"/>
</dbReference>
<dbReference type="GO" id="GO:0003723">
    <property type="term" value="F:RNA binding"/>
    <property type="evidence" value="ECO:0000318"/>
    <property type="project" value="GO_Central"/>
</dbReference>
<dbReference type="InterPro" id="IPR046960">
    <property type="entry name" value="PPR_At4g14850-like_plant"/>
</dbReference>
<dbReference type="PROSITE" id="PS51375">
    <property type="entry name" value="PPR"/>
    <property type="match status" value="5"/>
</dbReference>
<dbReference type="Pfam" id="PF20431">
    <property type="entry name" value="E_motif"/>
    <property type="match status" value="1"/>
</dbReference>
<reference evidence="4" key="3">
    <citation type="submission" date="2020-06" db="EMBL/GenBank/DDBJ databases">
        <title>Helianthus annuus Genome sequencing and assembly Release 2.</title>
        <authorList>
            <person name="Gouzy J."/>
            <person name="Langlade N."/>
            <person name="Munos S."/>
        </authorList>
    </citation>
    <scope>NUCLEOTIDE SEQUENCE</scope>
    <source>
        <tissue evidence="4">Leaves</tissue>
    </source>
</reference>
<organism evidence="5 6">
    <name type="scientific">Helianthus annuus</name>
    <name type="common">Common sunflower</name>
    <dbReference type="NCBI Taxonomy" id="4232"/>
    <lineage>
        <taxon>Eukaryota</taxon>
        <taxon>Viridiplantae</taxon>
        <taxon>Streptophyta</taxon>
        <taxon>Embryophyta</taxon>
        <taxon>Tracheophyta</taxon>
        <taxon>Spermatophyta</taxon>
        <taxon>Magnoliopsida</taxon>
        <taxon>eudicotyledons</taxon>
        <taxon>Gunneridae</taxon>
        <taxon>Pentapetalae</taxon>
        <taxon>asterids</taxon>
        <taxon>campanulids</taxon>
        <taxon>Asterales</taxon>
        <taxon>Asteraceae</taxon>
        <taxon>Asteroideae</taxon>
        <taxon>Heliantheae alliance</taxon>
        <taxon>Heliantheae</taxon>
        <taxon>Helianthus</taxon>
    </lineage>
</organism>
<proteinExistence type="inferred from homology"/>
<protein>
    <submittedName>
        <fullName evidence="5">Putative pentatricopeptide repeat (PPR-like) superfamily protein</fullName>
    </submittedName>
    <submittedName>
        <fullName evidence="4">Tetratricopeptide-like helical domain superfamily</fullName>
    </submittedName>
</protein>
<comment type="similarity">
    <text evidence="1">Belongs to the PPR family. PCMP-H subfamily.</text>
</comment>
<dbReference type="FunFam" id="1.25.40.10:FF:000333">
    <property type="entry name" value="Pentatricopeptide repeat-containing protein"/>
    <property type="match status" value="1"/>
</dbReference>
<keyword evidence="6" id="KW-1185">Reference proteome</keyword>
<evidence type="ECO:0000256" key="2">
    <source>
        <dbReference type="ARBA" id="ARBA00022737"/>
    </source>
</evidence>
<dbReference type="GO" id="GO:0009451">
    <property type="term" value="P:RNA modification"/>
    <property type="evidence" value="ECO:0000318"/>
    <property type="project" value="GO_Central"/>
</dbReference>
<dbReference type="InterPro" id="IPR046848">
    <property type="entry name" value="E_motif"/>
</dbReference>
<feature type="repeat" description="PPR" evidence="3">
    <location>
        <begin position="337"/>
        <end position="371"/>
    </location>
</feature>
<dbReference type="OMA" id="SQMIGGF"/>
<evidence type="ECO:0000256" key="1">
    <source>
        <dbReference type="ARBA" id="ARBA00006643"/>
    </source>
</evidence>
<gene>
    <name evidence="5" type="ORF">HannXRQ_Chr05g0156931</name>
    <name evidence="4" type="ORF">HanXRQr2_Chr08g0341361</name>
</gene>
<dbReference type="Gramene" id="mRNA:HanXRQr2_Chr08g0341361">
    <property type="protein sequence ID" value="CDS:HanXRQr2_Chr08g0341361.1"/>
    <property type="gene ID" value="HanXRQr2_Chr08g0341361"/>
</dbReference>
<evidence type="ECO:0000313" key="5">
    <source>
        <dbReference type="EMBL" id="OTG26281.1"/>
    </source>
</evidence>
<feature type="repeat" description="PPR" evidence="3">
    <location>
        <begin position="372"/>
        <end position="406"/>
    </location>
</feature>
<feature type="repeat" description="PPR" evidence="3">
    <location>
        <begin position="108"/>
        <end position="142"/>
    </location>
</feature>
<dbReference type="OrthoDB" id="185373at2759"/>
<dbReference type="PANTHER" id="PTHR47926">
    <property type="entry name" value="PENTATRICOPEPTIDE REPEAT-CONTAINING PROTEIN"/>
    <property type="match status" value="1"/>
</dbReference>
<dbReference type="Proteomes" id="UP000215914">
    <property type="component" value="Chromosome 5"/>
</dbReference>
<accession>A0A251UVD2</accession>
<feature type="repeat" description="PPR" evidence="3">
    <location>
        <begin position="234"/>
        <end position="268"/>
    </location>
</feature>
<keyword evidence="2" id="KW-0677">Repeat</keyword>
<sequence>MINQPIPSSNSYSAAIRYHISNGTPKEALLLYTQIRRNPLCMLTIAPLILKACASLSMIHYGKAVHCESIKAGVASDVVVGTSTVSMYGKCCDVINARKMFDEMPVKNVVTWNAVISSYMRDGATETALCLFEKMSDRTAVSWIEMIAGYAKVLDTEMARCLFDQVPLSLKNVVTWSVMVDGYASNGQMKAAKDMFEVMPGRSFYVWSSMVSGYFKKGDVEEGKAIFDRIKVRNLVHWNSLISGYCQNGLCKEALDAFAKMQSDGFEPDEVSFASALSACAQLGLLETGKVLHSMIIQKRIKVNQFILNGLVDMYAKCGDLTSARLIFDNGSEIERNDSCWNAMISGFSIHGYCREALEFFNKMEKSSVNPNEITFLSVLSACAHAGFVEDGLTTFKKLAKYGLSANVKHYGCLIDLLGRAGRLVEAYRIVTKMPMRPNDTIWGALLGACRVHSDLIMANRVLERIKLQDSCDSSCYVLMSNIYAASERWEKAESLRIAMSSNRVVKTIGHSSVTLNTT</sequence>
<dbReference type="EMBL" id="MNCJ02000323">
    <property type="protein sequence ID" value="KAF5795581.1"/>
    <property type="molecule type" value="Genomic_DNA"/>
</dbReference>
<reference evidence="5" key="2">
    <citation type="submission" date="2017-02" db="EMBL/GenBank/DDBJ databases">
        <title>Sunflower complete genome.</title>
        <authorList>
            <person name="Langlade N."/>
            <person name="Munos S."/>
        </authorList>
    </citation>
    <scope>NUCLEOTIDE SEQUENCE [LARGE SCALE GENOMIC DNA]</scope>
    <source>
        <tissue evidence="5">Leaves</tissue>
    </source>
</reference>
<dbReference type="Gene3D" id="1.25.40.10">
    <property type="entry name" value="Tetratricopeptide repeat domain"/>
    <property type="match status" value="4"/>
</dbReference>
<dbReference type="FunFam" id="1.25.40.10:FF:000345">
    <property type="entry name" value="Pentatricopeptide repeat-containing protein"/>
    <property type="match status" value="1"/>
</dbReference>
<dbReference type="AlphaFoldDB" id="A0A251UVD2"/>
<reference evidence="4 6" key="1">
    <citation type="journal article" date="2017" name="Nature">
        <title>The sunflower genome provides insights into oil metabolism, flowering and Asterid evolution.</title>
        <authorList>
            <person name="Badouin H."/>
            <person name="Gouzy J."/>
            <person name="Grassa C.J."/>
            <person name="Murat F."/>
            <person name="Staton S.E."/>
            <person name="Cottret L."/>
            <person name="Lelandais-Briere C."/>
            <person name="Owens G.L."/>
            <person name="Carrere S."/>
            <person name="Mayjonade B."/>
            <person name="Legrand L."/>
            <person name="Gill N."/>
            <person name="Kane N.C."/>
            <person name="Bowers J.E."/>
            <person name="Hubner S."/>
            <person name="Bellec A."/>
            <person name="Berard A."/>
            <person name="Berges H."/>
            <person name="Blanchet N."/>
            <person name="Boniface M.C."/>
            <person name="Brunel D."/>
            <person name="Catrice O."/>
            <person name="Chaidir N."/>
            <person name="Claudel C."/>
            <person name="Donnadieu C."/>
            <person name="Faraut T."/>
            <person name="Fievet G."/>
            <person name="Helmstetter N."/>
            <person name="King M."/>
            <person name="Knapp S.J."/>
            <person name="Lai Z."/>
            <person name="Le Paslier M.C."/>
            <person name="Lippi Y."/>
            <person name="Lorenzon L."/>
            <person name="Mandel J.R."/>
            <person name="Marage G."/>
            <person name="Marchand G."/>
            <person name="Marquand E."/>
            <person name="Bret-Mestries E."/>
            <person name="Morien E."/>
            <person name="Nambeesan S."/>
            <person name="Nguyen T."/>
            <person name="Pegot-Espagnet P."/>
            <person name="Pouilly N."/>
            <person name="Raftis F."/>
            <person name="Sallet E."/>
            <person name="Schiex T."/>
            <person name="Thomas J."/>
            <person name="Vandecasteele C."/>
            <person name="Vares D."/>
            <person name="Vear F."/>
            <person name="Vautrin S."/>
            <person name="Crespi M."/>
            <person name="Mangin B."/>
            <person name="Burke J.M."/>
            <person name="Salse J."/>
            <person name="Munos S."/>
            <person name="Vincourt P."/>
            <person name="Rieseberg L.H."/>
            <person name="Langlade N.B."/>
        </authorList>
    </citation>
    <scope>NUCLEOTIDE SEQUENCE [LARGE SCALE GENOMIC DNA]</scope>
    <source>
        <strain evidence="6">cv. SF193</strain>
        <tissue evidence="4">Leaves</tissue>
    </source>
</reference>
<evidence type="ECO:0000313" key="4">
    <source>
        <dbReference type="EMBL" id="KAF5795581.1"/>
    </source>
</evidence>
<dbReference type="FunCoup" id="A0A251UVD2">
    <property type="interactions" value="384"/>
</dbReference>
<dbReference type="PANTHER" id="PTHR47926:SF484">
    <property type="entry name" value="PENTATRICOPEPTIDE REPEAT-CONTAINING PROTEIN"/>
    <property type="match status" value="1"/>
</dbReference>
<dbReference type="NCBIfam" id="TIGR00756">
    <property type="entry name" value="PPR"/>
    <property type="match status" value="5"/>
</dbReference>
<evidence type="ECO:0000313" key="6">
    <source>
        <dbReference type="Proteomes" id="UP000215914"/>
    </source>
</evidence>
<dbReference type="Pfam" id="PF01535">
    <property type="entry name" value="PPR"/>
    <property type="match status" value="4"/>
</dbReference>
<dbReference type="Pfam" id="PF13041">
    <property type="entry name" value="PPR_2"/>
    <property type="match status" value="2"/>
</dbReference>
<evidence type="ECO:0000256" key="3">
    <source>
        <dbReference type="PROSITE-ProRule" id="PRU00708"/>
    </source>
</evidence>
<dbReference type="InterPro" id="IPR002885">
    <property type="entry name" value="PPR_rpt"/>
</dbReference>
<feature type="repeat" description="PPR" evidence="3">
    <location>
        <begin position="172"/>
        <end position="206"/>
    </location>
</feature>
<dbReference type="InParanoid" id="A0A251UVD2"/>
<name>A0A251UVD2_HELAN</name>